<feature type="region of interest" description="Disordered" evidence="1">
    <location>
        <begin position="160"/>
        <end position="209"/>
    </location>
</feature>
<evidence type="ECO:0000313" key="3">
    <source>
        <dbReference type="RefSeq" id="XP_009794258.1"/>
    </source>
</evidence>
<reference evidence="3" key="2">
    <citation type="submission" date="2025-08" db="UniProtKB">
        <authorList>
            <consortium name="RefSeq"/>
        </authorList>
    </citation>
    <scope>IDENTIFICATION</scope>
    <source>
        <tissue evidence="3">Leaf</tissue>
    </source>
</reference>
<dbReference type="Proteomes" id="UP000189701">
    <property type="component" value="Unplaced"/>
</dbReference>
<evidence type="ECO:0000256" key="1">
    <source>
        <dbReference type="SAM" id="MobiDB-lite"/>
    </source>
</evidence>
<sequence>MVYYVDDETDKEWSVAVHLKPRDLLDMGDVNEEEIYENEPYQQQELEQFFDISYENIQIAIEEHIKQLLSSSLKHYNIETIARCGRDCKYAKGQTLPKLAKAAAQPTHSVQATSQLNPYVQATSQLTQSKKRPGHESLQHWTVDAIYILRAKRYQNLQKSIQPSSSSQGLVSFFQPTSRPTHSVQATAHQTASVQTTSLPTPSIHATSQPLPSFQAAAQPTHSVQATSQLNPYVHAASHTTQSKKRPGRESLQHWTVDAIALDSQIVAHIGGSKPNSRRRAEMMAESGQKPGRAQLYLATHKKEDGSYVNEAAREICEKIELIVSQSATDESKVSTNDVVGKVLGKEHSGRVRCLGLGATPSNVFRQTRRRFGGINTSNCDNGSCLSQCEEKYNQILNAHNQSQENYAQMMTAHYQMMNAFKAYMIMKEGTIPEQFAGIFVSLSSCSGK</sequence>
<gene>
    <name evidence="3" type="primary">LOC104241049</name>
</gene>
<accession>A0A1U7XTI7</accession>
<keyword evidence="2" id="KW-1185">Reference proteome</keyword>
<dbReference type="AlphaFoldDB" id="A0A1U7XTI7"/>
<reference evidence="2" key="1">
    <citation type="journal article" date="2013" name="Genome Biol.">
        <title>Reference genomes and transcriptomes of Nicotiana sylvestris and Nicotiana tomentosiformis.</title>
        <authorList>
            <person name="Sierro N."/>
            <person name="Battey J.N."/>
            <person name="Ouadi S."/>
            <person name="Bovet L."/>
            <person name="Goepfert S."/>
            <person name="Bakaher N."/>
            <person name="Peitsch M.C."/>
            <person name="Ivanov N.V."/>
        </authorList>
    </citation>
    <scope>NUCLEOTIDE SEQUENCE [LARGE SCALE GENOMIC DNA]</scope>
</reference>
<dbReference type="eggNOG" id="ENOG502R5GD">
    <property type="taxonomic scope" value="Eukaryota"/>
</dbReference>
<organism evidence="2 3">
    <name type="scientific">Nicotiana sylvestris</name>
    <name type="common">Wood tobacco</name>
    <name type="synonym">South American tobacco</name>
    <dbReference type="NCBI Taxonomy" id="4096"/>
    <lineage>
        <taxon>Eukaryota</taxon>
        <taxon>Viridiplantae</taxon>
        <taxon>Streptophyta</taxon>
        <taxon>Embryophyta</taxon>
        <taxon>Tracheophyta</taxon>
        <taxon>Spermatophyta</taxon>
        <taxon>Magnoliopsida</taxon>
        <taxon>eudicotyledons</taxon>
        <taxon>Gunneridae</taxon>
        <taxon>Pentapetalae</taxon>
        <taxon>asterids</taxon>
        <taxon>lamiids</taxon>
        <taxon>Solanales</taxon>
        <taxon>Solanaceae</taxon>
        <taxon>Nicotianoideae</taxon>
        <taxon>Nicotianeae</taxon>
        <taxon>Nicotiana</taxon>
    </lineage>
</organism>
<dbReference type="InterPro" id="IPR004252">
    <property type="entry name" value="Probable_transposase_24"/>
</dbReference>
<name>A0A1U7XTI7_NICSY</name>
<dbReference type="Pfam" id="PF03004">
    <property type="entry name" value="Transposase_24"/>
    <property type="match status" value="1"/>
</dbReference>
<protein>
    <submittedName>
        <fullName evidence="3">Uncharacterized protein LOC104241049</fullName>
    </submittedName>
</protein>
<proteinExistence type="predicted"/>
<dbReference type="RefSeq" id="XP_009794258.1">
    <property type="nucleotide sequence ID" value="XM_009795956.1"/>
</dbReference>
<evidence type="ECO:0000313" key="2">
    <source>
        <dbReference type="Proteomes" id="UP000189701"/>
    </source>
</evidence>